<keyword evidence="4" id="KW-1185">Reference proteome</keyword>
<evidence type="ECO:0000313" key="3">
    <source>
        <dbReference type="EMBL" id="NYE21559.1"/>
    </source>
</evidence>
<feature type="chain" id="PRO_5031337469" evidence="1">
    <location>
        <begin position="28"/>
        <end position="123"/>
    </location>
</feature>
<dbReference type="SMART" id="SM00450">
    <property type="entry name" value="RHOD"/>
    <property type="match status" value="1"/>
</dbReference>
<evidence type="ECO:0000256" key="1">
    <source>
        <dbReference type="SAM" id="SignalP"/>
    </source>
</evidence>
<keyword evidence="3" id="KW-0808">Transferase</keyword>
<protein>
    <submittedName>
        <fullName evidence="3">Rhodanese-related sulfurtransferase</fullName>
    </submittedName>
</protein>
<feature type="signal peptide" evidence="1">
    <location>
        <begin position="1"/>
        <end position="27"/>
    </location>
</feature>
<name>A0A7Y9GRU7_9MICO</name>
<dbReference type="InterPro" id="IPR001763">
    <property type="entry name" value="Rhodanese-like_dom"/>
</dbReference>
<dbReference type="AlphaFoldDB" id="A0A7Y9GRU7"/>
<dbReference type="InterPro" id="IPR052367">
    <property type="entry name" value="Thiosulfate_ST/Rhodanese-like"/>
</dbReference>
<dbReference type="Gene3D" id="3.40.250.10">
    <property type="entry name" value="Rhodanese-like domain"/>
    <property type="match status" value="1"/>
</dbReference>
<dbReference type="CDD" id="cd00158">
    <property type="entry name" value="RHOD"/>
    <property type="match status" value="1"/>
</dbReference>
<comment type="caution">
    <text evidence="3">The sequence shown here is derived from an EMBL/GenBank/DDBJ whole genome shotgun (WGS) entry which is preliminary data.</text>
</comment>
<dbReference type="Proteomes" id="UP000576969">
    <property type="component" value="Unassembled WGS sequence"/>
</dbReference>
<sequence length="123" mass="12528">MLRRSLRGAALVAAIALPLTVTGCASAPASSIAIGEDTVVVDVRTAGEYAGGHLETAINIDLRSPEFDSAISELDTDVDYVVYCQSGNRSAQAVAAMQAAGLDVHDAGGISDAARSTGLPIVR</sequence>
<dbReference type="GO" id="GO:0016740">
    <property type="term" value="F:transferase activity"/>
    <property type="evidence" value="ECO:0007669"/>
    <property type="project" value="UniProtKB-KW"/>
</dbReference>
<evidence type="ECO:0000313" key="4">
    <source>
        <dbReference type="Proteomes" id="UP000576969"/>
    </source>
</evidence>
<dbReference type="EMBL" id="JACCBV010000001">
    <property type="protein sequence ID" value="NYE21559.1"/>
    <property type="molecule type" value="Genomic_DNA"/>
</dbReference>
<gene>
    <name evidence="3" type="ORF">BJ991_003587</name>
</gene>
<keyword evidence="1" id="KW-0732">Signal</keyword>
<dbReference type="Pfam" id="PF00581">
    <property type="entry name" value="Rhodanese"/>
    <property type="match status" value="1"/>
</dbReference>
<reference evidence="3 4" key="1">
    <citation type="submission" date="2020-07" db="EMBL/GenBank/DDBJ databases">
        <title>Sequencing the genomes of 1000 actinobacteria strains.</title>
        <authorList>
            <person name="Klenk H.-P."/>
        </authorList>
    </citation>
    <scope>NUCLEOTIDE SEQUENCE [LARGE SCALE GENOMIC DNA]</scope>
    <source>
        <strain evidence="3 4">DSM 24662</strain>
    </source>
</reference>
<accession>A0A7Y9GRU7</accession>
<dbReference type="RefSeq" id="WP_218852978.1">
    <property type="nucleotide sequence ID" value="NZ_JACCBV010000001.1"/>
</dbReference>
<organism evidence="3 4">
    <name type="scientific">Microbacterium immunditiarum</name>
    <dbReference type="NCBI Taxonomy" id="337480"/>
    <lineage>
        <taxon>Bacteria</taxon>
        <taxon>Bacillati</taxon>
        <taxon>Actinomycetota</taxon>
        <taxon>Actinomycetes</taxon>
        <taxon>Micrococcales</taxon>
        <taxon>Microbacteriaceae</taxon>
        <taxon>Microbacterium</taxon>
    </lineage>
</organism>
<dbReference type="PROSITE" id="PS50206">
    <property type="entry name" value="RHODANESE_3"/>
    <property type="match status" value="1"/>
</dbReference>
<dbReference type="InterPro" id="IPR036873">
    <property type="entry name" value="Rhodanese-like_dom_sf"/>
</dbReference>
<dbReference type="PANTHER" id="PTHR45431:SF3">
    <property type="entry name" value="RHODANESE-LIKE DOMAIN-CONTAINING PROTEIN 15, CHLOROPLASTIC"/>
    <property type="match status" value="1"/>
</dbReference>
<dbReference type="PROSITE" id="PS51257">
    <property type="entry name" value="PROKAR_LIPOPROTEIN"/>
    <property type="match status" value="1"/>
</dbReference>
<proteinExistence type="predicted"/>
<dbReference type="PANTHER" id="PTHR45431">
    <property type="entry name" value="RHODANESE-LIKE DOMAIN-CONTAINING PROTEIN 15, CHLOROPLASTIC"/>
    <property type="match status" value="1"/>
</dbReference>
<feature type="domain" description="Rhodanese" evidence="2">
    <location>
        <begin position="34"/>
        <end position="122"/>
    </location>
</feature>
<dbReference type="SUPFAM" id="SSF52821">
    <property type="entry name" value="Rhodanese/Cell cycle control phosphatase"/>
    <property type="match status" value="1"/>
</dbReference>
<evidence type="ECO:0000259" key="2">
    <source>
        <dbReference type="PROSITE" id="PS50206"/>
    </source>
</evidence>